<dbReference type="InterPro" id="IPR009010">
    <property type="entry name" value="Asp_de-COase-like_dom_sf"/>
</dbReference>
<dbReference type="GO" id="GO:0043546">
    <property type="term" value="F:molybdopterin cofactor binding"/>
    <property type="evidence" value="ECO:0007669"/>
    <property type="project" value="InterPro"/>
</dbReference>
<name>A0AA35CJQ6_9FIRM</name>
<dbReference type="InterPro" id="IPR006657">
    <property type="entry name" value="MoPterin_dinucl-bd_dom"/>
</dbReference>
<dbReference type="GO" id="GO:0016491">
    <property type="term" value="F:oxidoreductase activity"/>
    <property type="evidence" value="ECO:0007669"/>
    <property type="project" value="InterPro"/>
</dbReference>
<dbReference type="Gene3D" id="2.40.40.20">
    <property type="match status" value="1"/>
</dbReference>
<feature type="region of interest" description="Disordered" evidence="1">
    <location>
        <begin position="91"/>
        <end position="115"/>
    </location>
</feature>
<dbReference type="KEGG" id="cmic:caldi_15570"/>
<dbReference type="Proteomes" id="UP001163687">
    <property type="component" value="Chromosome"/>
</dbReference>
<dbReference type="AlphaFoldDB" id="A0AA35CJQ6"/>
<sequence length="115" mass="12082">MRRALLLVPGRTSRQGVAANLGKDTAEYREATETVEVCAEDLEAIGCRDGDQVRVTSAHGSVVLVARARPPADLPPGLAFVAYGTPSSRLMGGETHGTGMPDSKGIPVWLEPAAR</sequence>
<accession>A0AA35CJQ6</accession>
<dbReference type="SUPFAM" id="SSF50692">
    <property type="entry name" value="ADC-like"/>
    <property type="match status" value="1"/>
</dbReference>
<evidence type="ECO:0000259" key="2">
    <source>
        <dbReference type="Pfam" id="PF01568"/>
    </source>
</evidence>
<keyword evidence="4" id="KW-1185">Reference proteome</keyword>
<feature type="domain" description="Molybdopterin dinucleotide-binding" evidence="2">
    <location>
        <begin position="5"/>
        <end position="87"/>
    </location>
</feature>
<gene>
    <name evidence="3" type="ORF">caldi_15570</name>
</gene>
<organism evidence="3 4">
    <name type="scientific">Caldinitratiruptor microaerophilus</name>
    <dbReference type="NCBI Taxonomy" id="671077"/>
    <lineage>
        <taxon>Bacteria</taxon>
        <taxon>Bacillati</taxon>
        <taxon>Bacillota</taxon>
        <taxon>Clostridia</taxon>
        <taxon>Eubacteriales</taxon>
        <taxon>Symbiobacteriaceae</taxon>
        <taxon>Caldinitratiruptor</taxon>
    </lineage>
</organism>
<reference evidence="3" key="1">
    <citation type="submission" date="2022-03" db="EMBL/GenBank/DDBJ databases">
        <title>Complete genome sequence of Caldinitratiruptor microaerophilus.</title>
        <authorList>
            <person name="Mukaiyama R."/>
            <person name="Nishiyama T."/>
            <person name="Ueda K."/>
        </authorList>
    </citation>
    <scope>NUCLEOTIDE SEQUENCE</scope>
    <source>
        <strain evidence="3">JCM 16183</strain>
    </source>
</reference>
<proteinExistence type="predicted"/>
<dbReference type="Pfam" id="PF01568">
    <property type="entry name" value="Molydop_binding"/>
    <property type="match status" value="1"/>
</dbReference>
<evidence type="ECO:0000313" key="3">
    <source>
        <dbReference type="EMBL" id="BDG60467.1"/>
    </source>
</evidence>
<evidence type="ECO:0000313" key="4">
    <source>
        <dbReference type="Proteomes" id="UP001163687"/>
    </source>
</evidence>
<dbReference type="EMBL" id="AP025628">
    <property type="protein sequence ID" value="BDG60467.1"/>
    <property type="molecule type" value="Genomic_DNA"/>
</dbReference>
<protein>
    <recommendedName>
        <fullName evidence="2">Molybdopterin dinucleotide-binding domain-containing protein</fullName>
    </recommendedName>
</protein>
<evidence type="ECO:0000256" key="1">
    <source>
        <dbReference type="SAM" id="MobiDB-lite"/>
    </source>
</evidence>